<protein>
    <recommendedName>
        <fullName evidence="1">Heterokaryon incompatibility domain-containing protein</fullName>
    </recommendedName>
</protein>
<dbReference type="Proteomes" id="UP000241587">
    <property type="component" value="Unassembled WGS sequence"/>
</dbReference>
<dbReference type="OrthoDB" id="2288928at2759"/>
<feature type="domain" description="Heterokaryon incompatibility" evidence="1">
    <location>
        <begin position="129"/>
        <end position="320"/>
    </location>
</feature>
<evidence type="ECO:0000313" key="2">
    <source>
        <dbReference type="EMBL" id="PTD09225.1"/>
    </source>
</evidence>
<dbReference type="EMBL" id="PVEM01000003">
    <property type="protein sequence ID" value="PTD09225.1"/>
    <property type="molecule type" value="Genomic_DNA"/>
</dbReference>
<organism evidence="2 3">
    <name type="scientific">Fusarium culmorum</name>
    <dbReference type="NCBI Taxonomy" id="5516"/>
    <lineage>
        <taxon>Eukaryota</taxon>
        <taxon>Fungi</taxon>
        <taxon>Dikarya</taxon>
        <taxon>Ascomycota</taxon>
        <taxon>Pezizomycotina</taxon>
        <taxon>Sordariomycetes</taxon>
        <taxon>Hypocreomycetidae</taxon>
        <taxon>Hypocreales</taxon>
        <taxon>Nectriaceae</taxon>
        <taxon>Fusarium</taxon>
    </lineage>
</organism>
<evidence type="ECO:0000313" key="3">
    <source>
        <dbReference type="Proteomes" id="UP000241587"/>
    </source>
</evidence>
<name>A0A2T4H0C8_FUSCU</name>
<dbReference type="Pfam" id="PF06985">
    <property type="entry name" value="HET"/>
    <property type="match status" value="1"/>
</dbReference>
<comment type="caution">
    <text evidence="2">The sequence shown here is derived from an EMBL/GenBank/DDBJ whole genome shotgun (WGS) entry which is preliminary data.</text>
</comment>
<dbReference type="PANTHER" id="PTHR24148:SF64">
    <property type="entry name" value="HETEROKARYON INCOMPATIBILITY DOMAIN-CONTAINING PROTEIN"/>
    <property type="match status" value="1"/>
</dbReference>
<sequence length="719" mass="80914">MPRYPLQNVDILCLPPHHLQQRMPGIITSFGVLDSWADTNTAKTPLFCNMQQNANIKKVSPLDHVGQALEIRQYIVDDDLNTSQNITKGIYQPRLGSDQFRLLEILPGITNVIEARLHVCNISKNAMAYEALSYTWGSGEVAQHAKIRVEANQEHHMIGISRNLHSALLGLRRTDSSRVIWADAICIDQNNVREKGQQVQMMRTIYGNAYRVIVWLGDESDDDHCYQPMLGDPPPTSKSLDSVCSIVNDWLLQNNEKDIEATYTEEVLNSSSSIITHHNKGKCNFNTQNWVYRRKYSHRLSSLLNLFGRKWFSRIWVIQEAVLARSAVIQLGPYQIEWEWIGLAASIILHNPIVDPDGEGKTVPSGVANAYLMYRLSASQSCFPPLKFTFAELLRATRSFQCKEERDKIYGLTGIQTTDGINEKIIPDYSNEVKLDKVYQDTAWLLLRGESPLTLLSSAMVSNRGGDCHPGSWIPNWGQRQPWTILPVQPHPRFQCATDHPSGIIGNDQTARLIVEGVVVHRIKAVWDTDVHYYEQERNAQDFLRKPRWSESDWQKCALSLSCGGDGRGYPVNNASTHLADLAAAVLSLHREWLIYNLLAFETVIESRPDDMTQFDFLADIAKDGNASRFINAMAPLRRNYKAFVTELSIFGVGPVSMKEGDVLCVLFGAAVPFVLRPVQGGYHLVGECYAFDLMHGEIFTMIGSASSGSLKSSYITLV</sequence>
<gene>
    <name evidence="2" type="ORF">FCULG_00007511</name>
</gene>
<dbReference type="InterPro" id="IPR010730">
    <property type="entry name" value="HET"/>
</dbReference>
<evidence type="ECO:0000259" key="1">
    <source>
        <dbReference type="Pfam" id="PF06985"/>
    </source>
</evidence>
<dbReference type="PANTHER" id="PTHR24148">
    <property type="entry name" value="ANKYRIN REPEAT DOMAIN-CONTAINING PROTEIN 39 HOMOLOG-RELATED"/>
    <property type="match status" value="1"/>
</dbReference>
<keyword evidence="3" id="KW-1185">Reference proteome</keyword>
<dbReference type="OMA" id="LEFSFAQ"/>
<dbReference type="InterPro" id="IPR052895">
    <property type="entry name" value="HetReg/Transcr_Mod"/>
</dbReference>
<proteinExistence type="predicted"/>
<dbReference type="Pfam" id="PF26639">
    <property type="entry name" value="Het-6_barrel"/>
    <property type="match status" value="1"/>
</dbReference>
<accession>A0A2T4H0C8</accession>
<reference evidence="2 3" key="1">
    <citation type="submission" date="2018-02" db="EMBL/GenBank/DDBJ databases">
        <title>Fusarium culmorum secondary metabolites in fungal-bacterial-plant interactions.</title>
        <authorList>
            <person name="Schmidt R."/>
        </authorList>
    </citation>
    <scope>NUCLEOTIDE SEQUENCE [LARGE SCALE GENOMIC DNA]</scope>
    <source>
        <strain evidence="2 3">PV</strain>
    </source>
</reference>
<dbReference type="AlphaFoldDB" id="A0A2T4H0C8"/>